<accession>A0A4R0K0C2</accession>
<dbReference type="Gene3D" id="3.60.10.10">
    <property type="entry name" value="Endonuclease/exonuclease/phosphatase"/>
    <property type="match status" value="1"/>
</dbReference>
<dbReference type="RefSeq" id="WP_131511639.1">
    <property type="nucleotide sequence ID" value="NZ_SJKD01000001.1"/>
</dbReference>
<proteinExistence type="predicted"/>
<comment type="caution">
    <text evidence="2">The sequence shown here is derived from an EMBL/GenBank/DDBJ whole genome shotgun (WGS) entry which is preliminary data.</text>
</comment>
<organism evidence="2 3">
    <name type="scientific">Kribbella capetownensis</name>
    <dbReference type="NCBI Taxonomy" id="1572659"/>
    <lineage>
        <taxon>Bacteria</taxon>
        <taxon>Bacillati</taxon>
        <taxon>Actinomycetota</taxon>
        <taxon>Actinomycetes</taxon>
        <taxon>Propionibacteriales</taxon>
        <taxon>Kribbellaceae</taxon>
        <taxon>Kribbella</taxon>
    </lineage>
</organism>
<keyword evidence="1" id="KW-0732">Signal</keyword>
<dbReference type="OrthoDB" id="4942342at2"/>
<evidence type="ECO:0000313" key="3">
    <source>
        <dbReference type="Proteomes" id="UP000293342"/>
    </source>
</evidence>
<dbReference type="AlphaFoldDB" id="A0A4R0K0C2"/>
<evidence type="ECO:0008006" key="4">
    <source>
        <dbReference type="Google" id="ProtNLM"/>
    </source>
</evidence>
<protein>
    <recommendedName>
        <fullName evidence="4">Endonuclease/exonuclease/phosphatase family protein</fullName>
    </recommendedName>
</protein>
<feature type="signal peptide" evidence="1">
    <location>
        <begin position="1"/>
        <end position="26"/>
    </location>
</feature>
<evidence type="ECO:0000313" key="2">
    <source>
        <dbReference type="EMBL" id="TCC52909.1"/>
    </source>
</evidence>
<gene>
    <name evidence="2" type="ORF">E0H75_03965</name>
</gene>
<evidence type="ECO:0000256" key="1">
    <source>
        <dbReference type="SAM" id="SignalP"/>
    </source>
</evidence>
<dbReference type="EMBL" id="SJKD01000001">
    <property type="protein sequence ID" value="TCC52909.1"/>
    <property type="molecule type" value="Genomic_DNA"/>
</dbReference>
<dbReference type="SUPFAM" id="SSF56219">
    <property type="entry name" value="DNase I-like"/>
    <property type="match status" value="1"/>
</dbReference>
<keyword evidence="3" id="KW-1185">Reference proteome</keyword>
<reference evidence="2 3" key="1">
    <citation type="submission" date="2019-02" db="EMBL/GenBank/DDBJ databases">
        <title>Kribbella capetownensis sp. nov. and Kribbella speibonae sp. nov., isolated from soil.</title>
        <authorList>
            <person name="Curtis S.M."/>
            <person name="Norton I."/>
            <person name="Everest G.J."/>
            <person name="Meyers P.R."/>
        </authorList>
    </citation>
    <scope>NUCLEOTIDE SEQUENCE [LARGE SCALE GENOMIC DNA]</scope>
    <source>
        <strain evidence="2 3">YM53</strain>
    </source>
</reference>
<name>A0A4R0K0C2_9ACTN</name>
<feature type="chain" id="PRO_5020184828" description="Endonuclease/exonuclease/phosphatase family protein" evidence="1">
    <location>
        <begin position="27"/>
        <end position="336"/>
    </location>
</feature>
<dbReference type="Proteomes" id="UP000293342">
    <property type="component" value="Unassembled WGS sequence"/>
</dbReference>
<dbReference type="InterPro" id="IPR036691">
    <property type="entry name" value="Endo/exonu/phosph_ase_sf"/>
</dbReference>
<sequence length="336" mass="35890">MRTPPRKGAALAVLTLAFAGITPAHADVTTAAANNDPAFVHVYDNNLENLPTVDLACPGDWQDLAYYLKRAPLKPDVFTVQQISNRVQLDTYLDRLSTDLGETYAGVIADVSPAAMNSPCGAPKDHQTNAVIYRTARFTNLGLGNATWQAQSDESGACANNDQARTKAVKVRLHDKVANKDLTVASVHWPTSASGGPPCAESNARETATELTEDGYGGSLLIFGGDLNYSDVSGGAFRPWFQLLNGDAGGSLGYRDAGYSACAGNLSCLASNWTIGGDRRIDFLFARRPSGALPTVSAFHTVTFDEGDAADQAETGSDREDRNYSDHRAVSARVYY</sequence>